<keyword evidence="2" id="KW-0732">Signal</keyword>
<evidence type="ECO:0000256" key="1">
    <source>
        <dbReference type="SAM" id="MobiDB-lite"/>
    </source>
</evidence>
<keyword evidence="4" id="KW-1185">Reference proteome</keyword>
<feature type="signal peptide" evidence="2">
    <location>
        <begin position="1"/>
        <end position="16"/>
    </location>
</feature>
<comment type="caution">
    <text evidence="3">The sequence shown here is derived from an EMBL/GenBank/DDBJ whole genome shotgun (WGS) entry which is preliminary data.</text>
</comment>
<dbReference type="AlphaFoldDB" id="A0AAE0KEU4"/>
<protein>
    <submittedName>
        <fullName evidence="3">Uncharacterized protein</fullName>
    </submittedName>
</protein>
<evidence type="ECO:0000313" key="3">
    <source>
        <dbReference type="EMBL" id="KAK3374701.1"/>
    </source>
</evidence>
<feature type="chain" id="PRO_5042226791" evidence="2">
    <location>
        <begin position="17"/>
        <end position="107"/>
    </location>
</feature>
<feature type="compositionally biased region" description="Low complexity" evidence="1">
    <location>
        <begin position="40"/>
        <end position="53"/>
    </location>
</feature>
<dbReference type="Proteomes" id="UP001285441">
    <property type="component" value="Unassembled WGS sequence"/>
</dbReference>
<name>A0AAE0KEU4_9PEZI</name>
<accession>A0AAE0KEU4</accession>
<evidence type="ECO:0000256" key="2">
    <source>
        <dbReference type="SAM" id="SignalP"/>
    </source>
</evidence>
<organism evidence="3 4">
    <name type="scientific">Podospora didyma</name>
    <dbReference type="NCBI Taxonomy" id="330526"/>
    <lineage>
        <taxon>Eukaryota</taxon>
        <taxon>Fungi</taxon>
        <taxon>Dikarya</taxon>
        <taxon>Ascomycota</taxon>
        <taxon>Pezizomycotina</taxon>
        <taxon>Sordariomycetes</taxon>
        <taxon>Sordariomycetidae</taxon>
        <taxon>Sordariales</taxon>
        <taxon>Podosporaceae</taxon>
        <taxon>Podospora</taxon>
    </lineage>
</organism>
<evidence type="ECO:0000313" key="4">
    <source>
        <dbReference type="Proteomes" id="UP001285441"/>
    </source>
</evidence>
<feature type="region of interest" description="Disordered" evidence="1">
    <location>
        <begin position="40"/>
        <end position="60"/>
    </location>
</feature>
<proteinExistence type="predicted"/>
<reference evidence="3" key="1">
    <citation type="journal article" date="2023" name="Mol. Phylogenet. Evol.">
        <title>Genome-scale phylogeny and comparative genomics of the fungal order Sordariales.</title>
        <authorList>
            <person name="Hensen N."/>
            <person name="Bonometti L."/>
            <person name="Westerberg I."/>
            <person name="Brannstrom I.O."/>
            <person name="Guillou S."/>
            <person name="Cros-Aarteil S."/>
            <person name="Calhoun S."/>
            <person name="Haridas S."/>
            <person name="Kuo A."/>
            <person name="Mondo S."/>
            <person name="Pangilinan J."/>
            <person name="Riley R."/>
            <person name="LaButti K."/>
            <person name="Andreopoulos B."/>
            <person name="Lipzen A."/>
            <person name="Chen C."/>
            <person name="Yan M."/>
            <person name="Daum C."/>
            <person name="Ng V."/>
            <person name="Clum A."/>
            <person name="Steindorff A."/>
            <person name="Ohm R.A."/>
            <person name="Martin F."/>
            <person name="Silar P."/>
            <person name="Natvig D.O."/>
            <person name="Lalanne C."/>
            <person name="Gautier V."/>
            <person name="Ament-Velasquez S.L."/>
            <person name="Kruys A."/>
            <person name="Hutchinson M.I."/>
            <person name="Powell A.J."/>
            <person name="Barry K."/>
            <person name="Miller A.N."/>
            <person name="Grigoriev I.V."/>
            <person name="Debuchy R."/>
            <person name="Gladieux P."/>
            <person name="Hiltunen Thoren M."/>
            <person name="Johannesson H."/>
        </authorList>
    </citation>
    <scope>NUCLEOTIDE SEQUENCE</scope>
    <source>
        <strain evidence="3">CBS 232.78</strain>
    </source>
</reference>
<gene>
    <name evidence="3" type="ORF">B0H63DRAFT_480766</name>
</gene>
<dbReference type="EMBL" id="JAULSW010000007">
    <property type="protein sequence ID" value="KAK3374701.1"/>
    <property type="molecule type" value="Genomic_DNA"/>
</dbReference>
<sequence>MKYTTALLGLAAVAVATNFERNDFHAKRNQVVAVTLASASSSAGAAPTQPPATDNGGLEISASAEAKGSGKITFGSGADSIALPRSKGMTYLMTGLTAVLGVGAFVV</sequence>
<reference evidence="3" key="2">
    <citation type="submission" date="2023-06" db="EMBL/GenBank/DDBJ databases">
        <authorList>
            <consortium name="Lawrence Berkeley National Laboratory"/>
            <person name="Haridas S."/>
            <person name="Hensen N."/>
            <person name="Bonometti L."/>
            <person name="Westerberg I."/>
            <person name="Brannstrom I.O."/>
            <person name="Guillou S."/>
            <person name="Cros-Aarteil S."/>
            <person name="Calhoun S."/>
            <person name="Kuo A."/>
            <person name="Mondo S."/>
            <person name="Pangilinan J."/>
            <person name="Riley R."/>
            <person name="LaButti K."/>
            <person name="Andreopoulos B."/>
            <person name="Lipzen A."/>
            <person name="Chen C."/>
            <person name="Yanf M."/>
            <person name="Daum C."/>
            <person name="Ng V."/>
            <person name="Clum A."/>
            <person name="Steindorff A."/>
            <person name="Ohm R."/>
            <person name="Martin F."/>
            <person name="Silar P."/>
            <person name="Natvig D."/>
            <person name="Lalanne C."/>
            <person name="Gautier V."/>
            <person name="Ament-velasquez S.L."/>
            <person name="Kruys A."/>
            <person name="Hutchinson M.I."/>
            <person name="Powell A.J."/>
            <person name="Barry K."/>
            <person name="Miller A.N."/>
            <person name="Grigoriev I.V."/>
            <person name="Debuchy R."/>
            <person name="Gladieux P."/>
            <person name="Thoren M.H."/>
            <person name="Johannesson H."/>
        </authorList>
    </citation>
    <scope>NUCLEOTIDE SEQUENCE</scope>
    <source>
        <strain evidence="3">CBS 232.78</strain>
    </source>
</reference>